<dbReference type="InterPro" id="IPR019700">
    <property type="entry name" value="Sigma-G_inhibitor_Gin"/>
</dbReference>
<dbReference type="EMBL" id="JAUIYO010000018">
    <property type="protein sequence ID" value="MFK2826988.1"/>
    <property type="molecule type" value="Genomic_DNA"/>
</dbReference>
<sequence>MKKLYNKKTCIICDKEKVEGMHVYTAFICWECERDIVQTEPEEEEYADLVKKLSKIRKSSVLS</sequence>
<comment type="caution">
    <text evidence="1">The sequence shown here is derived from an EMBL/GenBank/DDBJ whole genome shotgun (WGS) entry which is preliminary data.</text>
</comment>
<dbReference type="Proteomes" id="UP001619911">
    <property type="component" value="Unassembled WGS sequence"/>
</dbReference>
<gene>
    <name evidence="1" type="ORF">QYG89_15145</name>
</gene>
<organism evidence="1 2">
    <name type="scientific">Bacillus lumedeiriae</name>
    <dbReference type="NCBI Taxonomy" id="3058829"/>
    <lineage>
        <taxon>Bacteria</taxon>
        <taxon>Bacillati</taxon>
        <taxon>Bacillota</taxon>
        <taxon>Bacilli</taxon>
        <taxon>Bacillales</taxon>
        <taxon>Bacillaceae</taxon>
        <taxon>Bacillus</taxon>
    </lineage>
</organism>
<dbReference type="Pfam" id="PF10764">
    <property type="entry name" value="Gin"/>
    <property type="match status" value="1"/>
</dbReference>
<accession>A0ABW8ICU9</accession>
<dbReference type="RefSeq" id="WP_404318837.1">
    <property type="nucleotide sequence ID" value="NZ_JAUIYO010000018.1"/>
</dbReference>
<name>A0ABW8ICU9_9BACI</name>
<evidence type="ECO:0000313" key="1">
    <source>
        <dbReference type="EMBL" id="MFK2826988.1"/>
    </source>
</evidence>
<protein>
    <submittedName>
        <fullName evidence="1">Sigma factor G inhibitor Gin</fullName>
    </submittedName>
</protein>
<reference evidence="1 2" key="1">
    <citation type="submission" date="2023-07" db="EMBL/GenBank/DDBJ databases">
        <title>Bacillus lucianemedeirus sp. nov, a new species isolated from an immunobiological production facility.</title>
        <authorList>
            <person name="Costa L.V."/>
            <person name="Miranda R.V.S.L."/>
            <person name="Brandao M.L.L."/>
            <person name="Reis C.M.F."/>
            <person name="Frazao A.M."/>
            <person name="Cruz F.V."/>
            <person name="Baio P.V.P."/>
            <person name="Veras J.F.C."/>
            <person name="Ramos J.N."/>
            <person name="Vieira V."/>
        </authorList>
    </citation>
    <scope>NUCLEOTIDE SEQUENCE [LARGE SCALE GENOMIC DNA]</scope>
    <source>
        <strain evidence="1 2">B190/17</strain>
    </source>
</reference>
<evidence type="ECO:0000313" key="2">
    <source>
        <dbReference type="Proteomes" id="UP001619911"/>
    </source>
</evidence>
<proteinExistence type="predicted"/>
<keyword evidence="2" id="KW-1185">Reference proteome</keyword>